<dbReference type="Proteomes" id="UP000296049">
    <property type="component" value="Unassembled WGS sequence"/>
</dbReference>
<accession>R0K7I1</accession>
<organism evidence="1 2">
    <name type="scientific">Anas platyrhynchos</name>
    <name type="common">Mallard</name>
    <name type="synonym">Anas boschas</name>
    <dbReference type="NCBI Taxonomy" id="8839"/>
    <lineage>
        <taxon>Eukaryota</taxon>
        <taxon>Metazoa</taxon>
        <taxon>Chordata</taxon>
        <taxon>Craniata</taxon>
        <taxon>Vertebrata</taxon>
        <taxon>Euteleostomi</taxon>
        <taxon>Archelosauria</taxon>
        <taxon>Archosauria</taxon>
        <taxon>Dinosauria</taxon>
        <taxon>Saurischia</taxon>
        <taxon>Theropoda</taxon>
        <taxon>Coelurosauria</taxon>
        <taxon>Aves</taxon>
        <taxon>Neognathae</taxon>
        <taxon>Galloanserae</taxon>
        <taxon>Anseriformes</taxon>
        <taxon>Anatidae</taxon>
        <taxon>Anatinae</taxon>
        <taxon>Anas</taxon>
    </lineage>
</organism>
<sequence>MEIVETEVLGGTLQRQQVSSVQTTYSRNRTAGFVRAENRTADNRMDLDIDSADFKIATQSLLFTTEHAEIGIKHTLLNIQIETPQDILAALTLYNFFPFLQQKSFQSFVTEELHITEHRGGESFTQVHKMQTMASPQTTVSSYFAELPKANNLLFSVKHQIIIREVPSSWSWALATGALPAATARRSQAFPFHAP</sequence>
<evidence type="ECO:0000313" key="1">
    <source>
        <dbReference type="EMBL" id="EOB05742.1"/>
    </source>
</evidence>
<gene>
    <name evidence="1" type="ORF">Anapl_16737</name>
</gene>
<evidence type="ECO:0000313" key="2">
    <source>
        <dbReference type="Proteomes" id="UP000296049"/>
    </source>
</evidence>
<keyword evidence="2" id="KW-1185">Reference proteome</keyword>
<name>R0K7I1_ANAPL</name>
<reference evidence="2" key="1">
    <citation type="journal article" date="2013" name="Nat. Genet.">
        <title>The duck genome and transcriptome provide insight into an avian influenza virus reservoir species.</title>
        <authorList>
            <person name="Huang Y."/>
            <person name="Li Y."/>
            <person name="Burt D.W."/>
            <person name="Chen H."/>
            <person name="Zhang Y."/>
            <person name="Qian W."/>
            <person name="Kim H."/>
            <person name="Gan S."/>
            <person name="Zhao Y."/>
            <person name="Li J."/>
            <person name="Yi K."/>
            <person name="Feng H."/>
            <person name="Zhu P."/>
            <person name="Li B."/>
            <person name="Liu Q."/>
            <person name="Fairley S."/>
            <person name="Magor K.E."/>
            <person name="Du Z."/>
            <person name="Hu X."/>
            <person name="Goodman L."/>
            <person name="Tafer H."/>
            <person name="Vignal A."/>
            <person name="Lee T."/>
            <person name="Kim K.W."/>
            <person name="Sheng Z."/>
            <person name="An Y."/>
            <person name="Searle S."/>
            <person name="Herrero J."/>
            <person name="Groenen M.A."/>
            <person name="Crooijmans R.P."/>
            <person name="Faraut T."/>
            <person name="Cai Q."/>
            <person name="Webster R.G."/>
            <person name="Aldridge J.R."/>
            <person name="Warren W.C."/>
            <person name="Bartschat S."/>
            <person name="Kehr S."/>
            <person name="Marz M."/>
            <person name="Stadler P.F."/>
            <person name="Smith J."/>
            <person name="Kraus R.H."/>
            <person name="Zhao Y."/>
            <person name="Ren L."/>
            <person name="Fei J."/>
            <person name="Morisson M."/>
            <person name="Kaiser P."/>
            <person name="Griffin D.K."/>
            <person name="Rao M."/>
            <person name="Pitel F."/>
            <person name="Wang J."/>
            <person name="Li N."/>
        </authorList>
    </citation>
    <scope>NUCLEOTIDE SEQUENCE [LARGE SCALE GENOMIC DNA]</scope>
</reference>
<protein>
    <submittedName>
        <fullName evidence="1">Uncharacterized protein</fullName>
    </submittedName>
</protein>
<proteinExistence type="predicted"/>
<dbReference type="EMBL" id="KB742667">
    <property type="protein sequence ID" value="EOB05742.1"/>
    <property type="molecule type" value="Genomic_DNA"/>
</dbReference>
<dbReference type="AlphaFoldDB" id="R0K7I1"/>